<feature type="transmembrane region" description="Helical" evidence="13">
    <location>
        <begin position="21"/>
        <end position="46"/>
    </location>
</feature>
<sequence>VYIPLQGPPSQKADRMAPSDVAMGVIFLSQTLVGILGNISLLYQYLPLDFSAYRMRFTDIIIKHLTVANLCVLLCKGVPHTMATLGSQDFRSDFGCKFLFYLHRVGRGVSIGSTSLLSVFQAIMISPRNSRLAEFKAKAPKYTGPSVCLSWVLFMLVKVIFPMFMTGKGSNVNFTSYKDHGYCSAIRHDRTSNIMYGALLSIPDVVCLCFMLWASSFMVLVLYRHKEKMRHIHRTNVSSRSSPESKATKTILLLVSTFVCFYTLSCIFQVCVSLTDYPSLFLVSTAGIAAGCFPAVSPFVLMSCDSRESRHCFAWIRNQNP</sequence>
<evidence type="ECO:0000256" key="12">
    <source>
        <dbReference type="ARBA" id="ARBA00023224"/>
    </source>
</evidence>
<keyword evidence="4 13" id="KW-1003">Cell membrane</keyword>
<keyword evidence="6 13" id="KW-0812">Transmembrane</keyword>
<feature type="transmembrane region" description="Helical" evidence="13">
    <location>
        <begin position="250"/>
        <end position="275"/>
    </location>
</feature>
<evidence type="ECO:0000313" key="15">
    <source>
        <dbReference type="Ensembl" id="ENSOGAP00000021108.1"/>
    </source>
</evidence>
<keyword evidence="12 13" id="KW-0807">Transducer</keyword>
<evidence type="ECO:0000256" key="1">
    <source>
        <dbReference type="ARBA" id="ARBA00003878"/>
    </source>
</evidence>
<organism evidence="15 16">
    <name type="scientific">Otolemur garnettii</name>
    <name type="common">Small-eared galago</name>
    <name type="synonym">Garnett's greater bushbaby</name>
    <dbReference type="NCBI Taxonomy" id="30611"/>
    <lineage>
        <taxon>Eukaryota</taxon>
        <taxon>Metazoa</taxon>
        <taxon>Chordata</taxon>
        <taxon>Craniata</taxon>
        <taxon>Vertebrata</taxon>
        <taxon>Euteleostomi</taxon>
        <taxon>Mammalia</taxon>
        <taxon>Eutheria</taxon>
        <taxon>Euarchontoglires</taxon>
        <taxon>Primates</taxon>
        <taxon>Strepsirrhini</taxon>
        <taxon>Lorisiformes</taxon>
        <taxon>Galagidae</taxon>
        <taxon>Otolemur</taxon>
    </lineage>
</organism>
<evidence type="ECO:0000256" key="6">
    <source>
        <dbReference type="ARBA" id="ARBA00022692"/>
    </source>
</evidence>
<protein>
    <recommendedName>
        <fullName evidence="13">Vomeronasal type-1 receptor</fullName>
    </recommendedName>
</protein>
<keyword evidence="11" id="KW-0325">Glycoprotein</keyword>
<dbReference type="GO" id="GO:0007606">
    <property type="term" value="P:sensory perception of chemical stimulus"/>
    <property type="evidence" value="ECO:0007669"/>
    <property type="project" value="UniProtKB-ARBA"/>
</dbReference>
<keyword evidence="8 13" id="KW-0297">G-protein coupled receptor</keyword>
<dbReference type="PRINTS" id="PR01534">
    <property type="entry name" value="VOMERONASL1R"/>
</dbReference>
<dbReference type="FunFam" id="1.20.1070.10:FF:000033">
    <property type="entry name" value="Vomeronasal type-1 receptor"/>
    <property type="match status" value="1"/>
</dbReference>
<evidence type="ECO:0000256" key="5">
    <source>
        <dbReference type="ARBA" id="ARBA00022507"/>
    </source>
</evidence>
<dbReference type="InterPro" id="IPR017452">
    <property type="entry name" value="GPCR_Rhodpsn_7TM"/>
</dbReference>
<evidence type="ECO:0000313" key="16">
    <source>
        <dbReference type="Proteomes" id="UP000005225"/>
    </source>
</evidence>
<evidence type="ECO:0000256" key="7">
    <source>
        <dbReference type="ARBA" id="ARBA00022989"/>
    </source>
</evidence>
<comment type="similarity">
    <text evidence="3 13">Belongs to the G-protein coupled receptor 1 family.</text>
</comment>
<feature type="domain" description="G-protein coupled receptors family 1 profile" evidence="14">
    <location>
        <begin position="37"/>
        <end position="301"/>
    </location>
</feature>
<dbReference type="AlphaFoldDB" id="H0XYB5"/>
<proteinExistence type="inferred from homology"/>
<keyword evidence="5 13" id="KW-0589">Pheromone response</keyword>
<evidence type="ECO:0000256" key="8">
    <source>
        <dbReference type="ARBA" id="ARBA00023040"/>
    </source>
</evidence>
<keyword evidence="10 13" id="KW-0675">Receptor</keyword>
<dbReference type="GO" id="GO:0016503">
    <property type="term" value="F:pheromone receptor activity"/>
    <property type="evidence" value="ECO:0007669"/>
    <property type="project" value="InterPro"/>
</dbReference>
<reference evidence="15" key="2">
    <citation type="submission" date="2025-08" db="UniProtKB">
        <authorList>
            <consortium name="Ensembl"/>
        </authorList>
    </citation>
    <scope>IDENTIFICATION</scope>
</reference>
<dbReference type="InParanoid" id="H0XYB5"/>
<keyword evidence="9 13" id="KW-0472">Membrane</keyword>
<keyword evidence="16" id="KW-1185">Reference proteome</keyword>
<dbReference type="CDD" id="cd13949">
    <property type="entry name" value="7tm_V1R_pheromone"/>
    <property type="match status" value="1"/>
</dbReference>
<feature type="transmembrane region" description="Helical" evidence="13">
    <location>
        <begin position="147"/>
        <end position="165"/>
    </location>
</feature>
<keyword evidence="7 13" id="KW-1133">Transmembrane helix</keyword>
<dbReference type="Ensembl" id="ENSOGAT00000030990.1">
    <property type="protein sequence ID" value="ENSOGAP00000021108.1"/>
    <property type="gene ID" value="ENSOGAG00000027014.1"/>
</dbReference>
<accession>H0XYB5</accession>
<dbReference type="PROSITE" id="PS50262">
    <property type="entry name" value="G_PROTEIN_RECEP_F1_2"/>
    <property type="match status" value="1"/>
</dbReference>
<dbReference type="GO" id="GO:0005886">
    <property type="term" value="C:plasma membrane"/>
    <property type="evidence" value="ECO:0007669"/>
    <property type="project" value="UniProtKB-SubCell"/>
</dbReference>
<evidence type="ECO:0000256" key="3">
    <source>
        <dbReference type="ARBA" id="ARBA00010663"/>
    </source>
</evidence>
<dbReference type="OMA" id="WWLENAS"/>
<dbReference type="InterPro" id="IPR004072">
    <property type="entry name" value="Vmron_rcpt_1"/>
</dbReference>
<comment type="subcellular location">
    <subcellularLocation>
        <location evidence="2 13">Cell membrane</location>
        <topology evidence="2 13">Multi-pass membrane protein</topology>
    </subcellularLocation>
</comment>
<feature type="transmembrane region" description="Helical" evidence="13">
    <location>
        <begin position="194"/>
        <end position="223"/>
    </location>
</feature>
<dbReference type="GO" id="GO:0019236">
    <property type="term" value="P:response to pheromone"/>
    <property type="evidence" value="ECO:0007669"/>
    <property type="project" value="UniProtKB-KW"/>
</dbReference>
<evidence type="ECO:0000256" key="4">
    <source>
        <dbReference type="ARBA" id="ARBA00022475"/>
    </source>
</evidence>
<dbReference type="SUPFAM" id="SSF81321">
    <property type="entry name" value="Family A G protein-coupled receptor-like"/>
    <property type="match status" value="1"/>
</dbReference>
<name>H0XYB5_OTOGA</name>
<feature type="transmembrane region" description="Helical" evidence="13">
    <location>
        <begin position="281"/>
        <end position="301"/>
    </location>
</feature>
<dbReference type="eggNOG" id="ENOG502RD1P">
    <property type="taxonomic scope" value="Eukaryota"/>
</dbReference>
<dbReference type="GeneTree" id="ENSGT00960000186612"/>
<dbReference type="Pfam" id="PF03402">
    <property type="entry name" value="V1R"/>
    <property type="match status" value="1"/>
</dbReference>
<dbReference type="PANTHER" id="PTHR24062">
    <property type="entry name" value="VOMERONASAL TYPE-1 RECEPTOR"/>
    <property type="match status" value="1"/>
</dbReference>
<dbReference type="Proteomes" id="UP000005225">
    <property type="component" value="Unassembled WGS sequence"/>
</dbReference>
<reference evidence="15" key="3">
    <citation type="submission" date="2025-09" db="UniProtKB">
        <authorList>
            <consortium name="Ensembl"/>
        </authorList>
    </citation>
    <scope>IDENTIFICATION</scope>
</reference>
<evidence type="ECO:0000256" key="2">
    <source>
        <dbReference type="ARBA" id="ARBA00004651"/>
    </source>
</evidence>
<feature type="transmembrane region" description="Helical" evidence="13">
    <location>
        <begin position="108"/>
        <end position="126"/>
    </location>
</feature>
<evidence type="ECO:0000256" key="9">
    <source>
        <dbReference type="ARBA" id="ARBA00023136"/>
    </source>
</evidence>
<dbReference type="Gene3D" id="1.20.1070.10">
    <property type="entry name" value="Rhodopsin 7-helix transmembrane proteins"/>
    <property type="match status" value="1"/>
</dbReference>
<dbReference type="HOGENOM" id="CLU_058641_1_0_1"/>
<evidence type="ECO:0000256" key="11">
    <source>
        <dbReference type="ARBA" id="ARBA00023180"/>
    </source>
</evidence>
<dbReference type="EMBL" id="AAQR03173314">
    <property type="status" value="NOT_ANNOTATED_CDS"/>
    <property type="molecule type" value="Genomic_DNA"/>
</dbReference>
<reference evidence="16" key="1">
    <citation type="submission" date="2011-03" db="EMBL/GenBank/DDBJ databases">
        <title>Version 3 of the genome sequence of Otolemur garnettii (Bushbaby).</title>
        <authorList>
            <consortium name="The Broad Institute Genome Sequencing Platform"/>
            <person name="Di Palma F."/>
            <person name="Johnson J."/>
            <person name="Lander E.S."/>
            <person name="Lindblad-Toh K."/>
            <person name="Jaffe D.B."/>
            <person name="Gnerre S."/>
            <person name="MacCallum I."/>
            <person name="Przybylski D."/>
            <person name="Ribeiro F.J."/>
            <person name="Burton J.N."/>
            <person name="Walker B.J."/>
            <person name="Sharpe T."/>
            <person name="Hall G."/>
        </authorList>
    </citation>
    <scope>NUCLEOTIDE SEQUENCE [LARGE SCALE GENOMIC DNA]</scope>
</reference>
<evidence type="ECO:0000259" key="14">
    <source>
        <dbReference type="PROSITE" id="PS50262"/>
    </source>
</evidence>
<evidence type="ECO:0000256" key="10">
    <source>
        <dbReference type="ARBA" id="ARBA00023170"/>
    </source>
</evidence>
<comment type="function">
    <text evidence="1">Putative pheromone receptor.</text>
</comment>
<evidence type="ECO:0000256" key="13">
    <source>
        <dbReference type="RuleBase" id="RU364061"/>
    </source>
</evidence>